<evidence type="ECO:0000313" key="4">
    <source>
        <dbReference type="WBParaSite" id="PSAMB.scaffold4270size15158.g23918.t1"/>
    </source>
</evidence>
<keyword evidence="2" id="KW-0732">Signal</keyword>
<evidence type="ECO:0000313" key="3">
    <source>
        <dbReference type="Proteomes" id="UP000887566"/>
    </source>
</evidence>
<feature type="region of interest" description="Disordered" evidence="1">
    <location>
        <begin position="29"/>
        <end position="48"/>
    </location>
</feature>
<reference evidence="4" key="1">
    <citation type="submission" date="2022-11" db="UniProtKB">
        <authorList>
            <consortium name="WormBaseParasite"/>
        </authorList>
    </citation>
    <scope>IDENTIFICATION</scope>
</reference>
<keyword evidence="3" id="KW-1185">Reference proteome</keyword>
<dbReference type="WBParaSite" id="PSAMB.scaffold4270size15158.g23918.t1">
    <property type="protein sequence ID" value="PSAMB.scaffold4270size15158.g23918.t1"/>
    <property type="gene ID" value="PSAMB.scaffold4270size15158.g23918"/>
</dbReference>
<evidence type="ECO:0000256" key="1">
    <source>
        <dbReference type="SAM" id="MobiDB-lite"/>
    </source>
</evidence>
<accession>A0A914WM70</accession>
<sequence length="208" mass="24403">MASTVFHLVLIAVCLAAVVDLNSAFPSQEANADTEDENEQVTSSPATDASNVQPFIRFRKSDVEPFIRFRKNDVEPFIRFRKSEVEPFIRFRKSDVEPFIRFRKSDVEPFIRFRKSDVEPFIRFRKSDVDPFIRFRKFYNPLHEYAVETKKRLAENAEIKPVETYDDDDDDIAAEKAEEEALSLDYSDRQLREETPDIQGKTRFNSLF</sequence>
<dbReference type="AlphaFoldDB" id="A0A914WM70"/>
<feature type="signal peptide" evidence="2">
    <location>
        <begin position="1"/>
        <end position="16"/>
    </location>
</feature>
<protein>
    <submittedName>
        <fullName evidence="4">Uncharacterized protein</fullName>
    </submittedName>
</protein>
<dbReference type="Proteomes" id="UP000887566">
    <property type="component" value="Unplaced"/>
</dbReference>
<proteinExistence type="predicted"/>
<evidence type="ECO:0000256" key="2">
    <source>
        <dbReference type="SAM" id="SignalP"/>
    </source>
</evidence>
<name>A0A914WM70_9BILA</name>
<feature type="chain" id="PRO_5036964503" evidence="2">
    <location>
        <begin position="17"/>
        <end position="208"/>
    </location>
</feature>
<organism evidence="3 4">
    <name type="scientific">Plectus sambesii</name>
    <dbReference type="NCBI Taxonomy" id="2011161"/>
    <lineage>
        <taxon>Eukaryota</taxon>
        <taxon>Metazoa</taxon>
        <taxon>Ecdysozoa</taxon>
        <taxon>Nematoda</taxon>
        <taxon>Chromadorea</taxon>
        <taxon>Plectida</taxon>
        <taxon>Plectina</taxon>
        <taxon>Plectoidea</taxon>
        <taxon>Plectidae</taxon>
        <taxon>Plectus</taxon>
    </lineage>
</organism>